<dbReference type="Pfam" id="PF00753">
    <property type="entry name" value="Lactamase_B"/>
    <property type="match status" value="1"/>
</dbReference>
<feature type="binding site" evidence="12">
    <location>
        <position position="77"/>
    </location>
    <ligand>
        <name>Zn(2+)</name>
        <dbReference type="ChEBI" id="CHEBI:29105"/>
        <label>1</label>
        <note>catalytic</note>
    </ligand>
</feature>
<feature type="binding site" evidence="12">
    <location>
        <position position="140"/>
    </location>
    <ligand>
        <name>Zn(2+)</name>
        <dbReference type="ChEBI" id="CHEBI:29105"/>
        <label>1</label>
        <note>catalytic</note>
    </ligand>
</feature>
<dbReference type="Pfam" id="PF07521">
    <property type="entry name" value="RMMBL"/>
    <property type="match status" value="1"/>
</dbReference>
<comment type="similarity">
    <text evidence="9">Belongs to the metallo-beta-lactamase superfamily. RNA-metabolizing metallo-beta-lactamase-like family. Bacterial RNase J subfamily.</text>
</comment>
<feature type="binding site" evidence="12">
    <location>
        <position position="72"/>
    </location>
    <ligand>
        <name>Zn(2+)</name>
        <dbReference type="ChEBI" id="CHEBI:29105"/>
        <label>1</label>
        <note>catalytic</note>
    </ligand>
</feature>
<dbReference type="GO" id="GO:0006364">
    <property type="term" value="P:rRNA processing"/>
    <property type="evidence" value="ECO:0007669"/>
    <property type="project" value="UniProtKB-UniRule"/>
</dbReference>
<keyword evidence="6 12" id="KW-0862">Zinc</keyword>
<evidence type="ECO:0000256" key="12">
    <source>
        <dbReference type="PIRSR" id="PIRSR004803-3"/>
    </source>
</evidence>
<evidence type="ECO:0000259" key="13">
    <source>
        <dbReference type="SMART" id="SM00849"/>
    </source>
</evidence>
<gene>
    <name evidence="9" type="primary">rnj</name>
    <name evidence="14" type="ORF">HKBW3S06_00293</name>
</gene>
<comment type="function">
    <text evidence="9">An RNase that has 5'-3' exonuclease and possibly endonuclease activity. Involved in maturation of rRNA and in some organisms also mRNA maturation and/or decay.</text>
</comment>
<comment type="cofactor">
    <cofactor evidence="12">
        <name>Zn(2+)</name>
        <dbReference type="ChEBI" id="CHEBI:29105"/>
    </cofactor>
    <text evidence="12">Binds 2 Zn(2+) ions per subunit. It is not clear if Zn(2+) or Mg(2+) is physiologically important.</text>
</comment>
<keyword evidence="3 12" id="KW-0479">Metal-binding</keyword>
<dbReference type="EC" id="3.1.-.-" evidence="9"/>
<reference evidence="14 15" key="1">
    <citation type="journal article" date="2020" name="Front. Microbiol.">
        <title>Single-cell genomics of novel Actinobacteria with the Wood-Ljungdahl pathway discovered in a serpentinizing system.</title>
        <authorList>
            <person name="Merino N."/>
            <person name="Kawai M."/>
            <person name="Boyd E.S."/>
            <person name="Colman D.R."/>
            <person name="McGlynn S.E."/>
            <person name="Nealson K.H."/>
            <person name="Kurokawa K."/>
            <person name="Hongoh Y."/>
        </authorList>
    </citation>
    <scope>NUCLEOTIDE SEQUENCE [LARGE SCALE GENOMIC DNA]</scope>
    <source>
        <strain evidence="14 15">S06</strain>
    </source>
</reference>
<dbReference type="InterPro" id="IPR011108">
    <property type="entry name" value="RMMBL"/>
</dbReference>
<dbReference type="InterPro" id="IPR001279">
    <property type="entry name" value="Metallo-B-lactamas"/>
</dbReference>
<evidence type="ECO:0000256" key="3">
    <source>
        <dbReference type="ARBA" id="ARBA00022723"/>
    </source>
</evidence>
<dbReference type="NCBIfam" id="TIGR00649">
    <property type="entry name" value="MG423"/>
    <property type="match status" value="1"/>
</dbReference>
<dbReference type="Proteomes" id="UP000580051">
    <property type="component" value="Unassembled WGS sequence"/>
</dbReference>
<evidence type="ECO:0000256" key="1">
    <source>
        <dbReference type="ARBA" id="ARBA00022490"/>
    </source>
</evidence>
<dbReference type="GO" id="GO:0003723">
    <property type="term" value="F:RNA binding"/>
    <property type="evidence" value="ECO:0007669"/>
    <property type="project" value="UniProtKB-UniRule"/>
</dbReference>
<dbReference type="GO" id="GO:0008270">
    <property type="term" value="F:zinc ion binding"/>
    <property type="evidence" value="ECO:0007669"/>
    <property type="project" value="InterPro"/>
</dbReference>
<feature type="binding site" evidence="9 11">
    <location>
        <begin position="363"/>
        <end position="367"/>
    </location>
    <ligand>
        <name>substrate</name>
    </ligand>
</feature>
<dbReference type="SMART" id="SM00849">
    <property type="entry name" value="Lactamase_B"/>
    <property type="match status" value="1"/>
</dbReference>
<evidence type="ECO:0000256" key="9">
    <source>
        <dbReference type="HAMAP-Rule" id="MF_01491"/>
    </source>
</evidence>
<accession>A0A6V8NLX0</accession>
<evidence type="ECO:0000256" key="8">
    <source>
        <dbReference type="ARBA" id="ARBA00022884"/>
    </source>
</evidence>
<feature type="binding site" evidence="12">
    <location>
        <position position="47"/>
    </location>
    <ligand>
        <name>Ca(2+)</name>
        <dbReference type="ChEBI" id="CHEBI:29108"/>
    </ligand>
</feature>
<keyword evidence="2 9" id="KW-0540">Nuclease</keyword>
<feature type="domain" description="Metallo-beta-lactamase" evidence="13">
    <location>
        <begin position="19"/>
        <end position="214"/>
    </location>
</feature>
<comment type="cofactor">
    <cofactor evidence="12">
        <name>Ca(2+)</name>
        <dbReference type="ChEBI" id="CHEBI:29108"/>
    </cofactor>
    <text evidence="12">Binds 1 Ca(2+) cation per subunit. Seen in 1 crystal structure, it is not clear if it is physiologically important.</text>
</comment>
<dbReference type="Gene3D" id="3.60.15.10">
    <property type="entry name" value="Ribonuclease Z/Hydroxyacylglutathione hydrolase-like"/>
    <property type="match status" value="1"/>
</dbReference>
<dbReference type="Gene3D" id="3.40.50.10710">
    <property type="entry name" value="Metallo-hydrolase/oxidoreductase"/>
    <property type="match status" value="1"/>
</dbReference>
<dbReference type="HAMAP" id="MF_01491">
    <property type="entry name" value="RNase_J_bact"/>
    <property type="match status" value="1"/>
</dbReference>
<dbReference type="CDD" id="cd07714">
    <property type="entry name" value="RNaseJ_MBL-fold"/>
    <property type="match status" value="1"/>
</dbReference>
<feature type="active site" description="Proton donor" evidence="10">
    <location>
        <position position="194"/>
    </location>
</feature>
<evidence type="ECO:0000256" key="2">
    <source>
        <dbReference type="ARBA" id="ARBA00022722"/>
    </source>
</evidence>
<dbReference type="Pfam" id="PF22505">
    <property type="entry name" value="RNase_J_b_CASP"/>
    <property type="match status" value="1"/>
</dbReference>
<evidence type="ECO:0000256" key="4">
    <source>
        <dbReference type="ARBA" id="ARBA00022759"/>
    </source>
</evidence>
<dbReference type="GO" id="GO:0004534">
    <property type="term" value="F:5'-3' RNA exonuclease activity"/>
    <property type="evidence" value="ECO:0007669"/>
    <property type="project" value="UniProtKB-UniRule"/>
</dbReference>
<dbReference type="EMBL" id="BLRV01000015">
    <property type="protein sequence ID" value="GFP21067.1"/>
    <property type="molecule type" value="Genomic_DNA"/>
</dbReference>
<dbReference type="InterPro" id="IPR036866">
    <property type="entry name" value="RibonucZ/Hydroxyglut_hydro"/>
</dbReference>
<keyword evidence="12" id="KW-0106">Calcium</keyword>
<feature type="binding site" evidence="12">
    <location>
        <position position="49"/>
    </location>
    <ligand>
        <name>Ca(2+)</name>
        <dbReference type="ChEBI" id="CHEBI:29108"/>
    </ligand>
</feature>
<protein>
    <recommendedName>
        <fullName evidence="9">Ribonuclease J</fullName>
        <shortName evidence="9">RNase J</shortName>
        <ecNumber evidence="9">3.1.-.-</ecNumber>
    </recommendedName>
</protein>
<keyword evidence="7 9" id="KW-0269">Exonuclease</keyword>
<dbReference type="RefSeq" id="WP_176226208.1">
    <property type="nucleotide sequence ID" value="NZ_BLRV01000015.1"/>
</dbReference>
<proteinExistence type="inferred from homology"/>
<dbReference type="InterPro" id="IPR001587">
    <property type="entry name" value="RNase_J_CS"/>
</dbReference>
<feature type="binding site" evidence="12">
    <location>
        <position position="162"/>
    </location>
    <ligand>
        <name>Zn(2+)</name>
        <dbReference type="ChEBI" id="CHEBI:29105"/>
        <label>1</label>
        <note>catalytic</note>
    </ligand>
</feature>
<dbReference type="AlphaFoldDB" id="A0A6V8NLX0"/>
<dbReference type="Gene3D" id="3.10.20.580">
    <property type="match status" value="1"/>
</dbReference>
<keyword evidence="5 9" id="KW-0378">Hydrolase</keyword>
<evidence type="ECO:0000313" key="14">
    <source>
        <dbReference type="EMBL" id="GFP21067.1"/>
    </source>
</evidence>
<comment type="subcellular location">
    <subcellularLocation>
        <location evidence="9">Cytoplasm</location>
    </subcellularLocation>
</comment>
<dbReference type="PANTHER" id="PTHR43694">
    <property type="entry name" value="RIBONUCLEASE J"/>
    <property type="match status" value="1"/>
</dbReference>
<evidence type="ECO:0000256" key="5">
    <source>
        <dbReference type="ARBA" id="ARBA00022801"/>
    </source>
</evidence>
<keyword evidence="8 9" id="KW-0694">RNA-binding</keyword>
<comment type="subunit">
    <text evidence="9">Homodimer, may be a subunit of the RNA degradosome.</text>
</comment>
<comment type="caution">
    <text evidence="14">The sequence shown here is derived from an EMBL/GenBank/DDBJ whole genome shotgun (WGS) entry which is preliminary data.</text>
</comment>
<organism evidence="14 15">
    <name type="scientific">Candidatus Hakubella thermalkaliphila</name>
    <dbReference type="NCBI Taxonomy" id="2754717"/>
    <lineage>
        <taxon>Bacteria</taxon>
        <taxon>Bacillati</taxon>
        <taxon>Actinomycetota</taxon>
        <taxon>Actinomycetota incertae sedis</taxon>
        <taxon>Candidatus Hakubellales</taxon>
        <taxon>Candidatus Hakubellaceae</taxon>
        <taxon>Candidatus Hakubella</taxon>
    </lineage>
</organism>
<keyword evidence="4 9" id="KW-0255">Endonuclease</keyword>
<keyword evidence="9" id="KW-0698">rRNA processing</keyword>
<feature type="active site" description="Proton acceptor" evidence="10">
    <location>
        <position position="367"/>
    </location>
</feature>
<feature type="binding site" evidence="12">
    <location>
        <position position="74"/>
    </location>
    <ligand>
        <name>Zn(2+)</name>
        <dbReference type="ChEBI" id="CHEBI:29105"/>
        <label>1</label>
        <note>catalytic</note>
    </ligand>
</feature>
<evidence type="ECO:0000256" key="7">
    <source>
        <dbReference type="ARBA" id="ARBA00022839"/>
    </source>
</evidence>
<dbReference type="PROSITE" id="PS01292">
    <property type="entry name" value="UPF0036"/>
    <property type="match status" value="1"/>
</dbReference>
<dbReference type="InterPro" id="IPR041636">
    <property type="entry name" value="RNase_J_C"/>
</dbReference>
<evidence type="ECO:0000313" key="15">
    <source>
        <dbReference type="Proteomes" id="UP000580051"/>
    </source>
</evidence>
<feature type="binding site" evidence="12">
    <location>
        <position position="76"/>
    </location>
    <ligand>
        <name>Zn(2+)</name>
        <dbReference type="ChEBI" id="CHEBI:29105"/>
        <label>1</label>
        <note>catalytic</note>
    </ligand>
</feature>
<feature type="binding site" evidence="12">
    <location>
        <position position="442"/>
    </location>
    <ligand>
        <name>Ca(2+)</name>
        <dbReference type="ChEBI" id="CHEBI:29108"/>
    </ligand>
</feature>
<evidence type="ECO:0000256" key="10">
    <source>
        <dbReference type="PIRSR" id="PIRSR004803-1"/>
    </source>
</evidence>
<dbReference type="GO" id="GO:0005737">
    <property type="term" value="C:cytoplasm"/>
    <property type="evidence" value="ECO:0007669"/>
    <property type="project" value="UniProtKB-SubCell"/>
</dbReference>
<dbReference type="SUPFAM" id="SSF56281">
    <property type="entry name" value="Metallo-hydrolase/oxidoreductase"/>
    <property type="match status" value="1"/>
</dbReference>
<keyword evidence="1 9" id="KW-0963">Cytoplasm</keyword>
<dbReference type="PIRSF" id="PIRSF004803">
    <property type="entry name" value="RnjA"/>
    <property type="match status" value="1"/>
</dbReference>
<dbReference type="InterPro" id="IPR042173">
    <property type="entry name" value="RNase_J_2"/>
</dbReference>
<evidence type="ECO:0000256" key="6">
    <source>
        <dbReference type="ARBA" id="ARBA00022833"/>
    </source>
</evidence>
<name>A0A6V8NLX0_9ACTN</name>
<dbReference type="InterPro" id="IPR055132">
    <property type="entry name" value="RNase_J_b_CASP"/>
</dbReference>
<feature type="binding site" evidence="12">
    <location>
        <position position="389"/>
    </location>
    <ligand>
        <name>Zn(2+)</name>
        <dbReference type="ChEBI" id="CHEBI:29105"/>
        <label>1</label>
        <note>catalytic</note>
    </ligand>
</feature>
<dbReference type="InterPro" id="IPR030854">
    <property type="entry name" value="RNase_J_bac"/>
</dbReference>
<evidence type="ECO:0000256" key="11">
    <source>
        <dbReference type="PIRSR" id="PIRSR004803-2"/>
    </source>
</evidence>
<feature type="binding site" evidence="11">
    <location>
        <begin position="231"/>
        <end position="233"/>
    </location>
    <ligand>
        <name>substrate</name>
    </ligand>
</feature>
<dbReference type="Pfam" id="PF17770">
    <property type="entry name" value="RNase_J_C"/>
    <property type="match status" value="1"/>
</dbReference>
<dbReference type="PANTHER" id="PTHR43694:SF1">
    <property type="entry name" value="RIBONUCLEASE J"/>
    <property type="match status" value="1"/>
</dbReference>
<dbReference type="InterPro" id="IPR004613">
    <property type="entry name" value="RNase_J"/>
</dbReference>
<sequence>MISNESLKIIPLGGLGEIGKNMTVIEYGNDIIVIDAGLKFPEEQLPGVDLVLPDYSYLRENRDKLRAIILTHGHEDHVGCLPFLLRDLNVPLYGTRLTIGLAKGKLAEYLPLDELELNEIDPRFDLEIGPFKLEFMRVCHSIPDGVALAIHTPVGVIVHSGDFKFDQTPVDGVTTDFSKFASVGDRGVLALLSDSTNSEDEGFTRTERSVGTVLNQIVAQARRRVIAASFASHIHRIQQIMEVAHGNGRRVAITGLSMIRNISIASELGYLRIPEKLLVPVEKIDDYPEDQILILSTGSQGEPLSALARIASHDHKKVNLRRGDTVIISATPVPGNEKSVSKTIDQLFRGGAEVYYESIAEVHVSGHGAREELKLMINLVRPKYFIPIHGEYRHLIHHAMLAADTGVEKDKILIAGNGDIIEFSQDKAAIVGRIDSGAIFVDGLGVGDVGDVVIRDRQRLSQHGMIIVVATVDGSTGKLLTGPDIISRGFVGIPDSAQILEEAKRKAEEALLICEREAITDRMLLKSHVKDSLSRFLFAKTMKRPMIIPVIMEV</sequence>
<dbReference type="GO" id="GO:0004521">
    <property type="term" value="F:RNA endonuclease activity"/>
    <property type="evidence" value="ECO:0007669"/>
    <property type="project" value="UniProtKB-UniRule"/>
</dbReference>